<feature type="compositionally biased region" description="Low complexity" evidence="1">
    <location>
        <begin position="31"/>
        <end position="45"/>
    </location>
</feature>
<dbReference type="AlphaFoldDB" id="A0A438LWM1"/>
<name>A0A438LWM1_9ACTN</name>
<feature type="region of interest" description="Disordered" evidence="1">
    <location>
        <begin position="1"/>
        <end position="45"/>
    </location>
</feature>
<sequence>MPDTGTPPHPSDPNPTPAPNTTRSLTGEPSAAYPAQPQAQKATATPGRLAVVMPVTTFNHARLLSGTLAAAHEAGHVA</sequence>
<evidence type="ECO:0000313" key="2">
    <source>
        <dbReference type="EMBL" id="RVX37747.1"/>
    </source>
</evidence>
<feature type="compositionally biased region" description="Pro residues" evidence="1">
    <location>
        <begin position="1"/>
        <end position="18"/>
    </location>
</feature>
<evidence type="ECO:0000256" key="1">
    <source>
        <dbReference type="SAM" id="MobiDB-lite"/>
    </source>
</evidence>
<comment type="caution">
    <text evidence="2">The sequence shown here is derived from an EMBL/GenBank/DDBJ whole genome shotgun (WGS) entry which is preliminary data.</text>
</comment>
<protein>
    <submittedName>
        <fullName evidence="2">Uncharacterized protein</fullName>
    </submittedName>
</protein>
<keyword evidence="3" id="KW-1185">Reference proteome</keyword>
<accession>A0A438LWM1</accession>
<reference evidence="2 3" key="1">
    <citation type="submission" date="2019-01" db="EMBL/GenBank/DDBJ databases">
        <title>Sequencing the genomes of 1000 actinobacteria strains.</title>
        <authorList>
            <person name="Klenk H.-P."/>
        </authorList>
    </citation>
    <scope>NUCLEOTIDE SEQUENCE [LARGE SCALE GENOMIC DNA]</scope>
    <source>
        <strain evidence="2 3">DSM 43925</strain>
    </source>
</reference>
<evidence type="ECO:0000313" key="3">
    <source>
        <dbReference type="Proteomes" id="UP000284824"/>
    </source>
</evidence>
<dbReference type="Proteomes" id="UP000284824">
    <property type="component" value="Unassembled WGS sequence"/>
</dbReference>
<organism evidence="2 3">
    <name type="scientific">Nonomuraea polychroma</name>
    <dbReference type="NCBI Taxonomy" id="46176"/>
    <lineage>
        <taxon>Bacteria</taxon>
        <taxon>Bacillati</taxon>
        <taxon>Actinomycetota</taxon>
        <taxon>Actinomycetes</taxon>
        <taxon>Streptosporangiales</taxon>
        <taxon>Streptosporangiaceae</taxon>
        <taxon>Nonomuraea</taxon>
    </lineage>
</organism>
<proteinExistence type="predicted"/>
<gene>
    <name evidence="2" type="ORF">EDD27_0021</name>
</gene>
<dbReference type="EMBL" id="SAUN01000001">
    <property type="protein sequence ID" value="RVX37747.1"/>
    <property type="molecule type" value="Genomic_DNA"/>
</dbReference>